<evidence type="ECO:0000256" key="1">
    <source>
        <dbReference type="SAM" id="MobiDB-lite"/>
    </source>
</evidence>
<reference evidence="3" key="1">
    <citation type="submission" date="2005-09" db="EMBL/GenBank/DDBJ databases">
        <authorList>
            <person name="Mural R.J."/>
            <person name="Li P.W."/>
            <person name="Adams M.D."/>
            <person name="Amanatides P.G."/>
            <person name="Baden-Tillson H."/>
            <person name="Barnstead M."/>
            <person name="Chin S.H."/>
            <person name="Dew I."/>
            <person name="Evans C.A."/>
            <person name="Ferriera S."/>
            <person name="Flanigan M."/>
            <person name="Fosler C."/>
            <person name="Glodek A."/>
            <person name="Gu Z."/>
            <person name="Holt R.A."/>
            <person name="Jennings D."/>
            <person name="Kraft C.L."/>
            <person name="Lu F."/>
            <person name="Nguyen T."/>
            <person name="Nusskern D.R."/>
            <person name="Pfannkoch C.M."/>
            <person name="Sitter C."/>
            <person name="Sutton G.G."/>
            <person name="Venter J.C."/>
            <person name="Wang Z."/>
            <person name="Woodage T."/>
            <person name="Zheng X.H."/>
            <person name="Zhong F."/>
        </authorList>
    </citation>
    <scope>NUCLEOTIDE SEQUENCE [LARGE SCALE GENOMIC DNA]</scope>
    <source>
        <strain>BN</strain>
        <strain evidence="3">Sprague-Dawley</strain>
    </source>
</reference>
<feature type="region of interest" description="Disordered" evidence="1">
    <location>
        <begin position="1"/>
        <end position="27"/>
    </location>
</feature>
<organism evidence="2 3">
    <name type="scientific">Rattus norvegicus</name>
    <name type="common">Rat</name>
    <dbReference type="NCBI Taxonomy" id="10116"/>
    <lineage>
        <taxon>Eukaryota</taxon>
        <taxon>Metazoa</taxon>
        <taxon>Chordata</taxon>
        <taxon>Craniata</taxon>
        <taxon>Vertebrata</taxon>
        <taxon>Euteleostomi</taxon>
        <taxon>Mammalia</taxon>
        <taxon>Eutheria</taxon>
        <taxon>Euarchontoglires</taxon>
        <taxon>Glires</taxon>
        <taxon>Rodentia</taxon>
        <taxon>Myomorpha</taxon>
        <taxon>Muroidea</taxon>
        <taxon>Muridae</taxon>
        <taxon>Murinae</taxon>
        <taxon>Rattus</taxon>
    </lineage>
</organism>
<evidence type="ECO:0000313" key="3">
    <source>
        <dbReference type="Proteomes" id="UP000234681"/>
    </source>
</evidence>
<dbReference type="Proteomes" id="UP000234681">
    <property type="component" value="Chromosome 18"/>
</dbReference>
<accession>A6J2H4</accession>
<dbReference type="EMBL" id="CH473974">
    <property type="protein sequence ID" value="EDL76106.1"/>
    <property type="molecule type" value="Genomic_DNA"/>
</dbReference>
<proteinExistence type="predicted"/>
<gene>
    <name evidence="2" type="ORF">rCG_49244</name>
</gene>
<dbReference type="AlphaFoldDB" id="A6J2H4"/>
<sequence length="27" mass="3166">MKTNRVIQPGPLGAPREKHQRTYTVWT</sequence>
<name>A6J2H4_RAT</name>
<protein>
    <submittedName>
        <fullName evidence="2">RCG49244</fullName>
    </submittedName>
</protein>
<evidence type="ECO:0000313" key="2">
    <source>
        <dbReference type="EMBL" id="EDL76106.1"/>
    </source>
</evidence>